<comment type="caution">
    <text evidence="2">The sequence shown here is derived from an EMBL/GenBank/DDBJ whole genome shotgun (WGS) entry which is preliminary data.</text>
</comment>
<reference evidence="2" key="1">
    <citation type="submission" date="2020-11" db="EMBL/GenBank/DDBJ databases">
        <authorList>
            <person name="Whitehead M."/>
        </authorList>
    </citation>
    <scope>NUCLEOTIDE SEQUENCE</scope>
    <source>
        <strain evidence="2">EGII</strain>
    </source>
</reference>
<evidence type="ECO:0000313" key="2">
    <source>
        <dbReference type="EMBL" id="CAD7004789.1"/>
    </source>
</evidence>
<evidence type="ECO:0000313" key="3">
    <source>
        <dbReference type="Proteomes" id="UP000606786"/>
    </source>
</evidence>
<accession>A0A811UZY1</accession>
<feature type="transmembrane region" description="Helical" evidence="1">
    <location>
        <begin position="12"/>
        <end position="34"/>
    </location>
</feature>
<protein>
    <submittedName>
        <fullName evidence="2">(Mediterranean fruit fly) hypothetical protein</fullName>
    </submittedName>
</protein>
<keyword evidence="1" id="KW-1133">Transmembrane helix</keyword>
<dbReference type="EMBL" id="CAJHJT010000034">
    <property type="protein sequence ID" value="CAD7004789.1"/>
    <property type="molecule type" value="Genomic_DNA"/>
</dbReference>
<keyword evidence="3" id="KW-1185">Reference proteome</keyword>
<proteinExistence type="predicted"/>
<gene>
    <name evidence="2" type="ORF">CCAP1982_LOCUS13179</name>
</gene>
<sequence length="133" mass="14516">MWGCCLVSSSCGFRFLGLICIHTCVMHVVVYFGFSAALPRSPSTMNIIIIGIKVFYFGCAVEGIVKSDVQIYCTLSLYPVLIRLPTLKHYPGSITEMILLVSLLVEDRMPNTSLLMAKKAGKCSLFGNISPGS</sequence>
<dbReference type="Proteomes" id="UP000606786">
    <property type="component" value="Unassembled WGS sequence"/>
</dbReference>
<evidence type="ECO:0000256" key="1">
    <source>
        <dbReference type="SAM" id="Phobius"/>
    </source>
</evidence>
<feature type="transmembrane region" description="Helical" evidence="1">
    <location>
        <begin position="46"/>
        <end position="65"/>
    </location>
</feature>
<organism evidence="2 3">
    <name type="scientific">Ceratitis capitata</name>
    <name type="common">Mediterranean fruit fly</name>
    <name type="synonym">Tephritis capitata</name>
    <dbReference type="NCBI Taxonomy" id="7213"/>
    <lineage>
        <taxon>Eukaryota</taxon>
        <taxon>Metazoa</taxon>
        <taxon>Ecdysozoa</taxon>
        <taxon>Arthropoda</taxon>
        <taxon>Hexapoda</taxon>
        <taxon>Insecta</taxon>
        <taxon>Pterygota</taxon>
        <taxon>Neoptera</taxon>
        <taxon>Endopterygota</taxon>
        <taxon>Diptera</taxon>
        <taxon>Brachycera</taxon>
        <taxon>Muscomorpha</taxon>
        <taxon>Tephritoidea</taxon>
        <taxon>Tephritidae</taxon>
        <taxon>Ceratitis</taxon>
        <taxon>Ceratitis</taxon>
    </lineage>
</organism>
<name>A0A811UZY1_CERCA</name>
<keyword evidence="1" id="KW-0812">Transmembrane</keyword>
<dbReference type="AlphaFoldDB" id="A0A811UZY1"/>
<keyword evidence="1" id="KW-0472">Membrane</keyword>